<dbReference type="AlphaFoldDB" id="A0A2A7NPA2"/>
<comment type="caution">
    <text evidence="7">The sequence shown here is derived from an EMBL/GenBank/DDBJ whole genome shotgun (WGS) entry which is preliminary data.</text>
</comment>
<comment type="similarity">
    <text evidence="2">Belongs to the CDP-glycerol glycerophosphotransferase family.</text>
</comment>
<evidence type="ECO:0000256" key="6">
    <source>
        <dbReference type="ARBA" id="ARBA00023136"/>
    </source>
</evidence>
<dbReference type="Gene3D" id="3.40.50.12580">
    <property type="match status" value="1"/>
</dbReference>
<gene>
    <name evidence="7" type="ORF">CRI78_22270</name>
</gene>
<dbReference type="GO" id="GO:0019350">
    <property type="term" value="P:teichoic acid biosynthetic process"/>
    <property type="evidence" value="ECO:0007669"/>
    <property type="project" value="UniProtKB-KW"/>
</dbReference>
<dbReference type="EMBL" id="PDCR01000034">
    <property type="protein sequence ID" value="PEG52251.1"/>
    <property type="molecule type" value="Genomic_DNA"/>
</dbReference>
<dbReference type="GO" id="GO:0005886">
    <property type="term" value="C:plasma membrane"/>
    <property type="evidence" value="ECO:0007669"/>
    <property type="project" value="UniProtKB-SubCell"/>
</dbReference>
<evidence type="ECO:0000256" key="2">
    <source>
        <dbReference type="ARBA" id="ARBA00010488"/>
    </source>
</evidence>
<sequence length="415" mass="45696">MRDHQVLTVLARRIVRRVKPWVVWLLLLTTPKRPYVVVHGYPDSEGNSVEMVRALVDRYGGGVYLLADSPVTARKVLRDARIDQSERVAILQYKSLRALFRFVTAEVSLFTHGVYGCPRRVPRKTLVNLWHGGGIKVGIMADERGRPYVHADYLVAATRWKGAIMARQCRLPDGGLLLTGNPRVDQFGEVDPGALKSVGIDPARPFVVWMPTFRRSTRQLATSTGAEDPGADLVNASAQVVVDGLANAGIQVVVKPHPSDADRHEIAGAITVTNDALVQNGVFLYQLLGCANGLLTDYSSVWIDYLTLDRPIGFLVPDEATYADSRGFDPPDALEWLPGPRVRTAADIAAFAEDVLSKGALTEARRREVSEHIGLVRESGVAERILDELAAKGRFGPRLSPLRTEMVTVERPTRN</sequence>
<dbReference type="GO" id="GO:0047355">
    <property type="term" value="F:CDP-glycerol glycerophosphotransferase activity"/>
    <property type="evidence" value="ECO:0007669"/>
    <property type="project" value="InterPro"/>
</dbReference>
<dbReference type="PANTHER" id="PTHR37316">
    <property type="entry name" value="TEICHOIC ACID GLYCEROL-PHOSPHATE PRIMASE"/>
    <property type="match status" value="1"/>
</dbReference>
<evidence type="ECO:0000256" key="5">
    <source>
        <dbReference type="ARBA" id="ARBA00022944"/>
    </source>
</evidence>
<organism evidence="7 8">
    <name type="scientific">Mycolicibacterium diernhoferi</name>
    <dbReference type="NCBI Taxonomy" id="1801"/>
    <lineage>
        <taxon>Bacteria</taxon>
        <taxon>Bacillati</taxon>
        <taxon>Actinomycetota</taxon>
        <taxon>Actinomycetes</taxon>
        <taxon>Mycobacteriales</taxon>
        <taxon>Mycobacteriaceae</taxon>
        <taxon>Mycolicibacterium</taxon>
    </lineage>
</organism>
<keyword evidence="6" id="KW-0472">Membrane</keyword>
<accession>A0A2A7NPA2</accession>
<protein>
    <submittedName>
        <fullName evidence="7">Uncharacterized protein</fullName>
    </submittedName>
</protein>
<dbReference type="PANTHER" id="PTHR37316:SF3">
    <property type="entry name" value="TEICHOIC ACID GLYCEROL-PHOSPHATE TRANSFERASE"/>
    <property type="match status" value="1"/>
</dbReference>
<evidence type="ECO:0000256" key="1">
    <source>
        <dbReference type="ARBA" id="ARBA00004202"/>
    </source>
</evidence>
<comment type="subcellular location">
    <subcellularLocation>
        <location evidence="1">Cell membrane</location>
        <topology evidence="1">Peripheral membrane protein</topology>
    </subcellularLocation>
</comment>
<evidence type="ECO:0000256" key="4">
    <source>
        <dbReference type="ARBA" id="ARBA00022679"/>
    </source>
</evidence>
<evidence type="ECO:0000313" key="7">
    <source>
        <dbReference type="EMBL" id="PEG52251.1"/>
    </source>
</evidence>
<reference evidence="7 8" key="1">
    <citation type="submission" date="2017-10" db="EMBL/GenBank/DDBJ databases">
        <title>The new phylogeny of genus Mycobacterium.</title>
        <authorList>
            <person name="Tortoli E."/>
            <person name="Trovato A."/>
            <person name="Cirillo D.M."/>
        </authorList>
    </citation>
    <scope>NUCLEOTIDE SEQUENCE [LARGE SCALE GENOMIC DNA]</scope>
    <source>
        <strain evidence="7 8">IP141170001</strain>
    </source>
</reference>
<dbReference type="Pfam" id="PF04464">
    <property type="entry name" value="Glyphos_transf"/>
    <property type="match status" value="1"/>
</dbReference>
<keyword evidence="4" id="KW-0808">Transferase</keyword>
<keyword evidence="3" id="KW-1003">Cell membrane</keyword>
<keyword evidence="8" id="KW-1185">Reference proteome</keyword>
<dbReference type="InterPro" id="IPR007554">
    <property type="entry name" value="Glycerophosphate_synth"/>
</dbReference>
<dbReference type="InterPro" id="IPR043149">
    <property type="entry name" value="TagF_N"/>
</dbReference>
<dbReference type="SUPFAM" id="SSF53756">
    <property type="entry name" value="UDP-Glycosyltransferase/glycogen phosphorylase"/>
    <property type="match status" value="1"/>
</dbReference>
<evidence type="ECO:0000256" key="3">
    <source>
        <dbReference type="ARBA" id="ARBA00022475"/>
    </source>
</evidence>
<proteinExistence type="inferred from homology"/>
<dbReference type="OrthoDB" id="8549922at2"/>
<keyword evidence="5" id="KW-0777">Teichoic acid biosynthesis</keyword>
<dbReference type="InterPro" id="IPR043148">
    <property type="entry name" value="TagF_C"/>
</dbReference>
<dbReference type="InterPro" id="IPR051612">
    <property type="entry name" value="Teichoic_Acid_Biosynth"/>
</dbReference>
<dbReference type="Gene3D" id="3.40.50.11820">
    <property type="match status" value="1"/>
</dbReference>
<dbReference type="Proteomes" id="UP000220340">
    <property type="component" value="Unassembled WGS sequence"/>
</dbReference>
<name>A0A2A7NPA2_9MYCO</name>
<evidence type="ECO:0000313" key="8">
    <source>
        <dbReference type="Proteomes" id="UP000220340"/>
    </source>
</evidence>